<reference evidence="2 3" key="1">
    <citation type="submission" date="2020-08" db="EMBL/GenBank/DDBJ databases">
        <title>Genomic Encyclopedia of Type Strains, Phase III (KMG-III): the genomes of soil and plant-associated and newly described type strains.</title>
        <authorList>
            <person name="Whitman W."/>
        </authorList>
    </citation>
    <scope>NUCLEOTIDE SEQUENCE [LARGE SCALE GENOMIC DNA]</scope>
    <source>
        <strain evidence="2 3">CECT 7015</strain>
    </source>
</reference>
<keyword evidence="3" id="KW-1185">Reference proteome</keyword>
<accession>A0A839U8M8</accession>
<keyword evidence="1" id="KW-0812">Transmembrane</keyword>
<protein>
    <submittedName>
        <fullName evidence="2">Uncharacterized protein</fullName>
    </submittedName>
</protein>
<comment type="caution">
    <text evidence="2">The sequence shown here is derived from an EMBL/GenBank/DDBJ whole genome shotgun (WGS) entry which is preliminary data.</text>
</comment>
<organism evidence="2 3">
    <name type="scientific">Phyllobacterium trifolii</name>
    <dbReference type="NCBI Taxonomy" id="300193"/>
    <lineage>
        <taxon>Bacteria</taxon>
        <taxon>Pseudomonadati</taxon>
        <taxon>Pseudomonadota</taxon>
        <taxon>Alphaproteobacteria</taxon>
        <taxon>Hyphomicrobiales</taxon>
        <taxon>Phyllobacteriaceae</taxon>
        <taxon>Phyllobacterium</taxon>
    </lineage>
</organism>
<evidence type="ECO:0000313" key="2">
    <source>
        <dbReference type="EMBL" id="MBB3147158.1"/>
    </source>
</evidence>
<gene>
    <name evidence="2" type="ORF">FHS21_003574</name>
</gene>
<dbReference type="EMBL" id="JACHXN010000011">
    <property type="protein sequence ID" value="MBB3147158.1"/>
    <property type="molecule type" value="Genomic_DNA"/>
</dbReference>
<feature type="transmembrane region" description="Helical" evidence="1">
    <location>
        <begin position="104"/>
        <end position="124"/>
    </location>
</feature>
<keyword evidence="1" id="KW-0472">Membrane</keyword>
<feature type="transmembrane region" description="Helical" evidence="1">
    <location>
        <begin position="145"/>
        <end position="166"/>
    </location>
</feature>
<feature type="transmembrane region" description="Helical" evidence="1">
    <location>
        <begin position="49"/>
        <end position="67"/>
    </location>
</feature>
<evidence type="ECO:0000313" key="3">
    <source>
        <dbReference type="Proteomes" id="UP000554520"/>
    </source>
</evidence>
<proteinExistence type="predicted"/>
<feature type="transmembrane region" description="Helical" evidence="1">
    <location>
        <begin position="20"/>
        <end position="37"/>
    </location>
</feature>
<dbReference type="AlphaFoldDB" id="A0A839U8M8"/>
<name>A0A839U8M8_9HYPH</name>
<evidence type="ECO:0000256" key="1">
    <source>
        <dbReference type="SAM" id="Phobius"/>
    </source>
</evidence>
<dbReference type="Proteomes" id="UP000554520">
    <property type="component" value="Unassembled WGS sequence"/>
</dbReference>
<sequence length="178" mass="20554">MQRYPSFGGRESDSSILVNYWFWLLIVLPPALIFSVRPEAKSWLRAGRLVAAIGLGYVILVAAIGWYQTLGWHAYNSCQSHFRDGFVQEHIECKGLVPRGRLGFFLLLGWIPVIGFVGGLESLWRIWHRRRIRETDESVGEWISTVLLVLSIPTWVLGMYIVYNFFMDIWISPNLSSY</sequence>
<dbReference type="RefSeq" id="WP_158482268.1">
    <property type="nucleotide sequence ID" value="NZ_JACHXN010000011.1"/>
</dbReference>
<keyword evidence="1" id="KW-1133">Transmembrane helix</keyword>